<keyword evidence="2" id="KW-0732">Signal</keyword>
<dbReference type="AlphaFoldDB" id="A0A085MJK0"/>
<organism evidence="3 5">
    <name type="scientific">Trichuris suis</name>
    <name type="common">pig whipworm</name>
    <dbReference type="NCBI Taxonomy" id="68888"/>
    <lineage>
        <taxon>Eukaryota</taxon>
        <taxon>Metazoa</taxon>
        <taxon>Ecdysozoa</taxon>
        <taxon>Nematoda</taxon>
        <taxon>Enoplea</taxon>
        <taxon>Dorylaimia</taxon>
        <taxon>Trichinellida</taxon>
        <taxon>Trichuridae</taxon>
        <taxon>Trichuris</taxon>
    </lineage>
</organism>
<dbReference type="EMBL" id="KL363189">
    <property type="protein sequence ID" value="KFD57396.1"/>
    <property type="molecule type" value="Genomic_DNA"/>
</dbReference>
<evidence type="ECO:0000313" key="5">
    <source>
        <dbReference type="Proteomes" id="UP000030764"/>
    </source>
</evidence>
<evidence type="ECO:0000313" key="4">
    <source>
        <dbReference type="EMBL" id="KFD72787.1"/>
    </source>
</evidence>
<proteinExistence type="predicted"/>
<feature type="signal peptide" evidence="2">
    <location>
        <begin position="1"/>
        <end position="22"/>
    </location>
</feature>
<protein>
    <recommendedName>
        <fullName evidence="6">Chitin-binding type-2 domain-containing protein</fullName>
    </recommendedName>
</protein>
<evidence type="ECO:0000256" key="2">
    <source>
        <dbReference type="SAM" id="SignalP"/>
    </source>
</evidence>
<evidence type="ECO:0000313" key="3">
    <source>
        <dbReference type="EMBL" id="KFD57396.1"/>
    </source>
</evidence>
<name>A0A085MJK0_9BILA</name>
<feature type="compositionally biased region" description="Gly residues" evidence="1">
    <location>
        <begin position="313"/>
        <end position="323"/>
    </location>
</feature>
<keyword evidence="5" id="KW-1185">Reference proteome</keyword>
<evidence type="ECO:0008006" key="6">
    <source>
        <dbReference type="Google" id="ProtNLM"/>
    </source>
</evidence>
<dbReference type="EMBL" id="KL367476">
    <property type="protein sequence ID" value="KFD72787.1"/>
    <property type="molecule type" value="Genomic_DNA"/>
</dbReference>
<feature type="chain" id="PRO_5007379435" description="Chitin-binding type-2 domain-containing protein" evidence="2">
    <location>
        <begin position="23"/>
        <end position="368"/>
    </location>
</feature>
<accession>A0A085MJK0</accession>
<reference evidence="3 5" key="1">
    <citation type="journal article" date="2014" name="Nat. Genet.">
        <title>Genome and transcriptome of the porcine whipworm Trichuris suis.</title>
        <authorList>
            <person name="Jex A.R."/>
            <person name="Nejsum P."/>
            <person name="Schwarz E.M."/>
            <person name="Hu L."/>
            <person name="Young N.D."/>
            <person name="Hall R.S."/>
            <person name="Korhonen P.K."/>
            <person name="Liao S."/>
            <person name="Thamsborg S."/>
            <person name="Xia J."/>
            <person name="Xu P."/>
            <person name="Wang S."/>
            <person name="Scheerlinck J.P."/>
            <person name="Hofmann A."/>
            <person name="Sternberg P.W."/>
            <person name="Wang J."/>
            <person name="Gasser R.B."/>
        </authorList>
    </citation>
    <scope>NUCLEOTIDE SEQUENCE [LARGE SCALE GENOMIC DNA]</scope>
    <source>
        <strain evidence="4">DCEP-RM93F</strain>
        <strain evidence="3">DCEP-RM93M</strain>
    </source>
</reference>
<evidence type="ECO:0000256" key="1">
    <source>
        <dbReference type="SAM" id="MobiDB-lite"/>
    </source>
</evidence>
<sequence>MRIISVSVALSIINAVLVPIIANYLQDEYQKGASYCDTETNTIVPNGEAEYYVCQKLPTAVGQQESSKGLWIRWTCDSDTEFDEEKCKPALDGPLFDPQIRSTMDEMVFCMEILDYFTASAPSGPRCSPESSTLMPDQDNVNYYYECRIEDSFNRCGQWHLRSCDYGFDSYAQYCKGDEQQMVEPEFQMRQAYMAPYGAAPYAYAPRPAYGYGMAYPAPSVPVVPRTYGVAYVPQPQPQPQIALMPIVPAAMPATMGFPMGPMNPFLSGFAMQGLFQYFMSMFPWMYPGYGGFGMPPRGGAGGQRPSSPQQPQGGGGGGGSPPQGGSSPPAGGGGGGGLMGKLGGLASGGLGGLKNAAKALGPLAKLG</sequence>
<feature type="region of interest" description="Disordered" evidence="1">
    <location>
        <begin position="297"/>
        <end position="339"/>
    </location>
</feature>
<dbReference type="Proteomes" id="UP000030758">
    <property type="component" value="Unassembled WGS sequence"/>
</dbReference>
<dbReference type="Proteomes" id="UP000030764">
    <property type="component" value="Unassembled WGS sequence"/>
</dbReference>
<gene>
    <name evidence="3" type="ORF">M513_01907</name>
    <name evidence="4" type="ORF">M514_01907</name>
</gene>